<dbReference type="Proteomes" id="UP000184300">
    <property type="component" value="Unassembled WGS sequence"/>
</dbReference>
<dbReference type="OrthoDB" id="3555317at2759"/>
<proteinExistence type="predicted"/>
<feature type="coiled-coil region" evidence="1">
    <location>
        <begin position="158"/>
        <end position="192"/>
    </location>
</feature>
<dbReference type="EMBL" id="KV878900">
    <property type="protein sequence ID" value="OJJ83149.1"/>
    <property type="molecule type" value="Genomic_DNA"/>
</dbReference>
<feature type="region of interest" description="Disordered" evidence="2">
    <location>
        <begin position="92"/>
        <end position="142"/>
    </location>
</feature>
<feature type="compositionally biased region" description="Polar residues" evidence="2">
    <location>
        <begin position="92"/>
        <end position="107"/>
    </location>
</feature>
<accession>A0A1L9VGW9</accession>
<dbReference type="STRING" id="1160497.A0A1L9VGW9"/>
<feature type="region of interest" description="Disordered" evidence="2">
    <location>
        <begin position="1"/>
        <end position="21"/>
    </location>
</feature>
<evidence type="ECO:0000313" key="4">
    <source>
        <dbReference type="Proteomes" id="UP000184300"/>
    </source>
</evidence>
<dbReference type="Gene3D" id="1.20.5.170">
    <property type="match status" value="1"/>
</dbReference>
<evidence type="ECO:0008006" key="5">
    <source>
        <dbReference type="Google" id="ProtNLM"/>
    </source>
</evidence>
<dbReference type="InterPro" id="IPR046347">
    <property type="entry name" value="bZIP_sf"/>
</dbReference>
<gene>
    <name evidence="3" type="ORF">ASPGLDRAFT_26746</name>
</gene>
<reference evidence="4" key="1">
    <citation type="journal article" date="2017" name="Genome Biol.">
        <title>Comparative genomics reveals high biological diversity and specific adaptations in the industrially and medically important fungal genus Aspergillus.</title>
        <authorList>
            <person name="de Vries R.P."/>
            <person name="Riley R."/>
            <person name="Wiebenga A."/>
            <person name="Aguilar-Osorio G."/>
            <person name="Amillis S."/>
            <person name="Uchima C.A."/>
            <person name="Anderluh G."/>
            <person name="Asadollahi M."/>
            <person name="Askin M."/>
            <person name="Barry K."/>
            <person name="Battaglia E."/>
            <person name="Bayram O."/>
            <person name="Benocci T."/>
            <person name="Braus-Stromeyer S.A."/>
            <person name="Caldana C."/>
            <person name="Canovas D."/>
            <person name="Cerqueira G.C."/>
            <person name="Chen F."/>
            <person name="Chen W."/>
            <person name="Choi C."/>
            <person name="Clum A."/>
            <person name="Dos Santos R.A."/>
            <person name="Damasio A.R."/>
            <person name="Diallinas G."/>
            <person name="Emri T."/>
            <person name="Fekete E."/>
            <person name="Flipphi M."/>
            <person name="Freyberg S."/>
            <person name="Gallo A."/>
            <person name="Gournas C."/>
            <person name="Habgood R."/>
            <person name="Hainaut M."/>
            <person name="Harispe M.L."/>
            <person name="Henrissat B."/>
            <person name="Hilden K.S."/>
            <person name="Hope R."/>
            <person name="Hossain A."/>
            <person name="Karabika E."/>
            <person name="Karaffa L."/>
            <person name="Karanyi Z."/>
            <person name="Krasevec N."/>
            <person name="Kuo A."/>
            <person name="Kusch H."/>
            <person name="LaButti K."/>
            <person name="Lagendijk E.L."/>
            <person name="Lapidus A."/>
            <person name="Levasseur A."/>
            <person name="Lindquist E."/>
            <person name="Lipzen A."/>
            <person name="Logrieco A.F."/>
            <person name="MacCabe A."/>
            <person name="Maekelae M.R."/>
            <person name="Malavazi I."/>
            <person name="Melin P."/>
            <person name="Meyer V."/>
            <person name="Mielnichuk N."/>
            <person name="Miskei M."/>
            <person name="Molnar A.P."/>
            <person name="Mule G."/>
            <person name="Ngan C.Y."/>
            <person name="Orejas M."/>
            <person name="Orosz E."/>
            <person name="Ouedraogo J.P."/>
            <person name="Overkamp K.M."/>
            <person name="Park H.-S."/>
            <person name="Perrone G."/>
            <person name="Piumi F."/>
            <person name="Punt P.J."/>
            <person name="Ram A.F."/>
            <person name="Ramon A."/>
            <person name="Rauscher S."/>
            <person name="Record E."/>
            <person name="Riano-Pachon D.M."/>
            <person name="Robert V."/>
            <person name="Roehrig J."/>
            <person name="Ruller R."/>
            <person name="Salamov A."/>
            <person name="Salih N.S."/>
            <person name="Samson R.A."/>
            <person name="Sandor E."/>
            <person name="Sanguinetti M."/>
            <person name="Schuetze T."/>
            <person name="Sepcic K."/>
            <person name="Shelest E."/>
            <person name="Sherlock G."/>
            <person name="Sophianopoulou V."/>
            <person name="Squina F.M."/>
            <person name="Sun H."/>
            <person name="Susca A."/>
            <person name="Todd R.B."/>
            <person name="Tsang A."/>
            <person name="Unkles S.E."/>
            <person name="van de Wiele N."/>
            <person name="van Rossen-Uffink D."/>
            <person name="Oliveira J.V."/>
            <person name="Vesth T.C."/>
            <person name="Visser J."/>
            <person name="Yu J.-H."/>
            <person name="Zhou M."/>
            <person name="Andersen M.R."/>
            <person name="Archer D.B."/>
            <person name="Baker S.E."/>
            <person name="Benoit I."/>
            <person name="Brakhage A.A."/>
            <person name="Braus G.H."/>
            <person name="Fischer R."/>
            <person name="Frisvad J.C."/>
            <person name="Goldman G.H."/>
            <person name="Houbraken J."/>
            <person name="Oakley B."/>
            <person name="Pocsi I."/>
            <person name="Scazzocchio C."/>
            <person name="Seiboth B."/>
            <person name="vanKuyk P.A."/>
            <person name="Wortman J."/>
            <person name="Dyer P.S."/>
            <person name="Grigoriev I.V."/>
        </authorList>
    </citation>
    <scope>NUCLEOTIDE SEQUENCE [LARGE SCALE GENOMIC DNA]</scope>
    <source>
        <strain evidence="4">CBS 516.65</strain>
    </source>
</reference>
<organism evidence="3 4">
    <name type="scientific">Aspergillus glaucus CBS 516.65</name>
    <dbReference type="NCBI Taxonomy" id="1160497"/>
    <lineage>
        <taxon>Eukaryota</taxon>
        <taxon>Fungi</taxon>
        <taxon>Dikarya</taxon>
        <taxon>Ascomycota</taxon>
        <taxon>Pezizomycotina</taxon>
        <taxon>Eurotiomycetes</taxon>
        <taxon>Eurotiomycetidae</taxon>
        <taxon>Eurotiales</taxon>
        <taxon>Aspergillaceae</taxon>
        <taxon>Aspergillus</taxon>
        <taxon>Aspergillus subgen. Aspergillus</taxon>
    </lineage>
</organism>
<dbReference type="CDD" id="cd14688">
    <property type="entry name" value="bZIP_YAP"/>
    <property type="match status" value="1"/>
</dbReference>
<dbReference type="PANTHER" id="PTHR40618">
    <property type="entry name" value="B-ZIP TRANSCRIPTION FACTOR (EUROFUNG)-RELATED"/>
    <property type="match status" value="1"/>
</dbReference>
<evidence type="ECO:0000313" key="3">
    <source>
        <dbReference type="EMBL" id="OJJ83149.1"/>
    </source>
</evidence>
<feature type="region of interest" description="Disordered" evidence="2">
    <location>
        <begin position="227"/>
        <end position="248"/>
    </location>
</feature>
<name>A0A1L9VGW9_ASPGL</name>
<evidence type="ECO:0000256" key="2">
    <source>
        <dbReference type="SAM" id="MobiDB-lite"/>
    </source>
</evidence>
<keyword evidence="4" id="KW-1185">Reference proteome</keyword>
<sequence>MSNNSRTHQFGVQSPEEFLNTDTPFLSWEELQQKLLLPPQDRPSMRESTPFNSIESLLSASSYPMPETSIPQGDQRQEAPLYGGLFIETPSSQDELDQSIQSTSTPENKYLRHRSELGTSSLSPRKRGRPRKDAADVLDEDPEERRRLQIRLAQRAYRSRRERSLTRYKDRIAQLENAVENMSTSVLSLSQRLVQSGALESNPELATHLHGTVLTCLRSVNEAGCERETPDAFPASEESPSTPPREADINPVQSWMVELIARSQLNTSQPFAANHVRLQDATIGNSPCISGSTEVTDIELPVFMERLHIACVYQGYMALRDRTITMDRLQRPFRLLLTFMSRERLTSYFEAALQCRLSRRRLDGWKDVPFFSLGGAGMHALPGSSSGKLSLSQQWVTVQDPLAQFPPEIQEDLNGEWFTIQDLEGFLRQKGVYKFACDPAESRPSSPRRAMVSVARLMHALISKCICLGRSPGFRRCDVERALGAAVS</sequence>
<dbReference type="PANTHER" id="PTHR40618:SF1">
    <property type="entry name" value="B-ZIP TRANSCRIPTION FACTOR (EUROFUNG)"/>
    <property type="match status" value="1"/>
</dbReference>
<dbReference type="RefSeq" id="XP_022399847.1">
    <property type="nucleotide sequence ID" value="XM_022543599.1"/>
</dbReference>
<protein>
    <recommendedName>
        <fullName evidence="5">BZIP domain-containing protein</fullName>
    </recommendedName>
</protein>
<keyword evidence="1" id="KW-0175">Coiled coil</keyword>
<dbReference type="GeneID" id="34459860"/>
<feature type="compositionally biased region" description="Polar residues" evidence="2">
    <location>
        <begin position="1"/>
        <end position="12"/>
    </location>
</feature>
<dbReference type="GO" id="GO:0003700">
    <property type="term" value="F:DNA-binding transcription factor activity"/>
    <property type="evidence" value="ECO:0007669"/>
    <property type="project" value="InterPro"/>
</dbReference>
<dbReference type="SUPFAM" id="SSF57959">
    <property type="entry name" value="Leucine zipper domain"/>
    <property type="match status" value="1"/>
</dbReference>
<dbReference type="VEuPathDB" id="FungiDB:ASPGLDRAFT_26746"/>
<dbReference type="AlphaFoldDB" id="A0A1L9VGW9"/>
<evidence type="ECO:0000256" key="1">
    <source>
        <dbReference type="SAM" id="Coils"/>
    </source>
</evidence>